<dbReference type="AlphaFoldDB" id="A0A7X3SM01"/>
<organism evidence="1 2">
    <name type="scientific">Sporofaciens musculi</name>
    <dbReference type="NCBI Taxonomy" id="2681861"/>
    <lineage>
        <taxon>Bacteria</taxon>
        <taxon>Bacillati</taxon>
        <taxon>Bacillota</taxon>
        <taxon>Clostridia</taxon>
        <taxon>Lachnospirales</taxon>
        <taxon>Lachnospiraceae</taxon>
        <taxon>Sporofaciens</taxon>
    </lineage>
</organism>
<reference evidence="1 2" key="1">
    <citation type="submission" date="2019-12" db="EMBL/GenBank/DDBJ databases">
        <title>Sporaefaciens musculi gen. nov., sp. nov., a novel bacterium isolated from the caecum of an obese mouse.</title>
        <authorList>
            <person name="Rasmussen T.S."/>
            <person name="Streidl T."/>
            <person name="Hitch T.C.A."/>
            <person name="Wortmann E."/>
            <person name="Deptula P."/>
            <person name="Hansen M."/>
            <person name="Nielsen D.S."/>
            <person name="Clavel T."/>
            <person name="Vogensen F.K."/>
        </authorList>
    </citation>
    <scope>NUCLEOTIDE SEQUENCE [LARGE SCALE GENOMIC DNA]</scope>
    <source>
        <strain evidence="1 2">WCA-9-b2</strain>
        <plasmid evidence="1">unnamed</plasmid>
    </source>
</reference>
<comment type="caution">
    <text evidence="1">The sequence shown here is derived from an EMBL/GenBank/DDBJ whole genome shotgun (WGS) entry which is preliminary data.</text>
</comment>
<name>A0A7X3SM01_9FIRM</name>
<dbReference type="RefSeq" id="WP_159757896.1">
    <property type="nucleotide sequence ID" value="NZ_WUQX01000003.1"/>
</dbReference>
<dbReference type="Proteomes" id="UP000460412">
    <property type="component" value="Unassembled WGS sequence"/>
</dbReference>
<protein>
    <submittedName>
        <fullName evidence="1">Uncharacterized protein</fullName>
    </submittedName>
</protein>
<evidence type="ECO:0000313" key="2">
    <source>
        <dbReference type="Proteomes" id="UP000460412"/>
    </source>
</evidence>
<geneLocation type="plasmid" evidence="1">
    <name>unnamed</name>
</geneLocation>
<sequence length="193" mass="21929">MEVPYISNQTLPAYRIIELMAAAQLLIRFQASYRNSVKKILFNLHKQIGSHLLLLDAYIRYSASQGDSSSPAVHLFLLCGRDNGDNYADIVLRSRLLFCWLDRRKEEYPCHMILLLLESISDIPPVYLQVRKPYMSGKTGITDSLYPLYFTLDTNVLVQPLFDALYQCEIEEDSGRCTISKISLGMAASLCHG</sequence>
<keyword evidence="2" id="KW-1185">Reference proteome</keyword>
<keyword evidence="1" id="KW-0614">Plasmid</keyword>
<proteinExistence type="predicted"/>
<dbReference type="EMBL" id="WUQX01000003">
    <property type="protein sequence ID" value="MXP79183.1"/>
    <property type="molecule type" value="Genomic_DNA"/>
</dbReference>
<evidence type="ECO:0000313" key="1">
    <source>
        <dbReference type="EMBL" id="MXP79183.1"/>
    </source>
</evidence>
<gene>
    <name evidence="1" type="ORF">GN277_28940</name>
</gene>
<accession>A0A7X3SM01</accession>